<gene>
    <name evidence="2" type="ORF">Q8F55_002990</name>
</gene>
<dbReference type="GeneID" id="95984033"/>
<evidence type="ECO:0000256" key="1">
    <source>
        <dbReference type="SAM" id="MobiDB-lite"/>
    </source>
</evidence>
<evidence type="ECO:0000313" key="2">
    <source>
        <dbReference type="EMBL" id="KAL1411995.1"/>
    </source>
</evidence>
<proteinExistence type="predicted"/>
<dbReference type="RefSeq" id="XP_069211939.1">
    <property type="nucleotide sequence ID" value="XM_069351553.1"/>
</dbReference>
<evidence type="ECO:0008006" key="4">
    <source>
        <dbReference type="Google" id="ProtNLM"/>
    </source>
</evidence>
<name>A0ABR3QBH3_9TREE</name>
<dbReference type="EMBL" id="JBBXJM010000002">
    <property type="protein sequence ID" value="KAL1411995.1"/>
    <property type="molecule type" value="Genomic_DNA"/>
</dbReference>
<sequence>MTKRAHDGVCDAGRASKARRDGDADGDCCAGPCETESTSAAEPGPVPPSTGTLLDHAAFPHLMDAILFHAPYASLTALRGTSRALRARVDAYLHLVVSDTNPGTDIVVSYPATRLGLAMPKWSRICRDPNAAHAMSRAQVVDFHLPLRASVKQYASSLAEHVHTARFMPGGKKRGIVALAMPPGLPPPTQVVSFTPVEGCLRCCGGEEIPNTFALGVQEGVRRFALNVRYNPDHPWLDHQTLLRFFVVNSLQEVVVLFTAEKGSCGATHRPDSDIGPPGWLLELLATLTLHALAAPTLQITIVGAGDHQRLWLPYSAEQGAALEDSIRGGVVDKVAHLLEEEAGYPCQCIKAPPQVADEAVCDYVQGMRFVSCADYRQEVREMQYRFETAV</sequence>
<reference evidence="2 3" key="1">
    <citation type="submission" date="2023-08" db="EMBL/GenBank/DDBJ databases">
        <title>Annotated Genome Sequence of Vanrija albida AlHP1.</title>
        <authorList>
            <person name="Herzog R."/>
        </authorList>
    </citation>
    <scope>NUCLEOTIDE SEQUENCE [LARGE SCALE GENOMIC DNA]</scope>
    <source>
        <strain evidence="2 3">AlHP1</strain>
    </source>
</reference>
<feature type="region of interest" description="Disordered" evidence="1">
    <location>
        <begin position="1"/>
        <end position="26"/>
    </location>
</feature>
<organism evidence="2 3">
    <name type="scientific">Vanrija albida</name>
    <dbReference type="NCBI Taxonomy" id="181172"/>
    <lineage>
        <taxon>Eukaryota</taxon>
        <taxon>Fungi</taxon>
        <taxon>Dikarya</taxon>
        <taxon>Basidiomycota</taxon>
        <taxon>Agaricomycotina</taxon>
        <taxon>Tremellomycetes</taxon>
        <taxon>Trichosporonales</taxon>
        <taxon>Trichosporonaceae</taxon>
        <taxon>Vanrija</taxon>
    </lineage>
</organism>
<dbReference type="Proteomes" id="UP001565368">
    <property type="component" value="Unassembled WGS sequence"/>
</dbReference>
<evidence type="ECO:0000313" key="3">
    <source>
        <dbReference type="Proteomes" id="UP001565368"/>
    </source>
</evidence>
<keyword evidence="3" id="KW-1185">Reference proteome</keyword>
<accession>A0ABR3QBH3</accession>
<comment type="caution">
    <text evidence="2">The sequence shown here is derived from an EMBL/GenBank/DDBJ whole genome shotgun (WGS) entry which is preliminary data.</text>
</comment>
<protein>
    <recommendedName>
        <fullName evidence="4">F-box domain-containing protein</fullName>
    </recommendedName>
</protein>